<dbReference type="PROSITE" id="PS00122">
    <property type="entry name" value="CARBOXYLESTERASE_B_1"/>
    <property type="match status" value="1"/>
</dbReference>
<evidence type="ECO:0000256" key="1">
    <source>
        <dbReference type="ARBA" id="ARBA00005964"/>
    </source>
</evidence>
<dbReference type="PANTHER" id="PTHR11559">
    <property type="entry name" value="CARBOXYLESTERASE"/>
    <property type="match status" value="1"/>
</dbReference>
<keyword evidence="6" id="KW-1185">Reference proteome</keyword>
<dbReference type="InterPro" id="IPR050309">
    <property type="entry name" value="Type-B_Carboxylest/Lipase"/>
</dbReference>
<sequence length="597" mass="65839">MALCNLFAFLVFFLPFLLVAEPLKPQAEIFQRSLPLRVDLGYEIYEGFYNDTSKLNEYKGMRYAASTEGKNRWQPPQSPEQNRGSVIPATQWPQRCPQGPQAPDPGPTFNFTGTEDCLFLSVFAAPDAHNLPVMIWIHGGGYGGGQGNQYLSTLMGNNSNAFVGVVIQYRLGAFGFLGGDEVHRFGTNNAGLLDQHYALEWVQKYIHLFGGDKTRVTIAGESAGAGSVMLQAMAYGGSEGTRYFQNIIAASPYLPMQYGYSDWQPSQAYYAFALTAGCFDGRMYGNASQTLFDCLVGKDSITLQNASYIVGGSGTFGTWAFLPVTDGDFIPDRPSRQLTTGKLNGLRIMSGNNANEGVGFTIQNITTETAFEDWVRLQLPLFSEEEIQSVLDHYPSTSADVDPSYPRFASTGTSPPYVLNVSSFGTGQQQRANNLYSETTFVCPSYWLAQGFKEAYKYQYSVPASQHGADLYGEGLRAATPNEAPQFQKAFMRMWGNFIVHNDPSISSELANGNGSKAFNPASQWPRFSRQKPSMINLNETGGVEFEARVVAGTPNVTEYEGPGLQNDITLQNAWTWEAGRGFRCDFWRELGVKVPE</sequence>
<dbReference type="InterPro" id="IPR029058">
    <property type="entry name" value="AB_hydrolase_fold"/>
</dbReference>
<comment type="similarity">
    <text evidence="1 3">Belongs to the type-B carboxylesterase/lipase family.</text>
</comment>
<comment type="caution">
    <text evidence="5">The sequence shown here is derived from an EMBL/GenBank/DDBJ whole genome shotgun (WGS) entry which is preliminary data.</text>
</comment>
<evidence type="ECO:0000313" key="5">
    <source>
        <dbReference type="EMBL" id="KAF2094244.1"/>
    </source>
</evidence>
<accession>A0A9P4I5J0</accession>
<dbReference type="EMBL" id="ML978135">
    <property type="protein sequence ID" value="KAF2094244.1"/>
    <property type="molecule type" value="Genomic_DNA"/>
</dbReference>
<dbReference type="EC" id="3.1.1.-" evidence="3"/>
<dbReference type="Pfam" id="PF00135">
    <property type="entry name" value="COesterase"/>
    <property type="match status" value="1"/>
</dbReference>
<evidence type="ECO:0000256" key="3">
    <source>
        <dbReference type="RuleBase" id="RU361235"/>
    </source>
</evidence>
<feature type="signal peptide" evidence="3">
    <location>
        <begin position="1"/>
        <end position="20"/>
    </location>
</feature>
<organism evidence="5 6">
    <name type="scientific">Rhizodiscina lignyota</name>
    <dbReference type="NCBI Taxonomy" id="1504668"/>
    <lineage>
        <taxon>Eukaryota</taxon>
        <taxon>Fungi</taxon>
        <taxon>Dikarya</taxon>
        <taxon>Ascomycota</taxon>
        <taxon>Pezizomycotina</taxon>
        <taxon>Dothideomycetes</taxon>
        <taxon>Pleosporomycetidae</taxon>
        <taxon>Aulographales</taxon>
        <taxon>Rhizodiscinaceae</taxon>
        <taxon>Rhizodiscina</taxon>
    </lineage>
</organism>
<protein>
    <recommendedName>
        <fullName evidence="3">Carboxylic ester hydrolase</fullName>
        <ecNumber evidence="3">3.1.1.-</ecNumber>
    </recommendedName>
</protein>
<evidence type="ECO:0000313" key="6">
    <source>
        <dbReference type="Proteomes" id="UP000799772"/>
    </source>
</evidence>
<name>A0A9P4I5J0_9PEZI</name>
<dbReference type="GO" id="GO:0016787">
    <property type="term" value="F:hydrolase activity"/>
    <property type="evidence" value="ECO:0007669"/>
    <property type="project" value="UniProtKB-KW"/>
</dbReference>
<feature type="domain" description="Carboxylesterase type B" evidence="4">
    <location>
        <begin position="50"/>
        <end position="542"/>
    </location>
</feature>
<reference evidence="5" key="1">
    <citation type="journal article" date="2020" name="Stud. Mycol.">
        <title>101 Dothideomycetes genomes: a test case for predicting lifestyles and emergence of pathogens.</title>
        <authorList>
            <person name="Haridas S."/>
            <person name="Albert R."/>
            <person name="Binder M."/>
            <person name="Bloem J."/>
            <person name="Labutti K."/>
            <person name="Salamov A."/>
            <person name="Andreopoulos B."/>
            <person name="Baker S."/>
            <person name="Barry K."/>
            <person name="Bills G."/>
            <person name="Bluhm B."/>
            <person name="Cannon C."/>
            <person name="Castanera R."/>
            <person name="Culley D."/>
            <person name="Daum C."/>
            <person name="Ezra D."/>
            <person name="Gonzalez J."/>
            <person name="Henrissat B."/>
            <person name="Kuo A."/>
            <person name="Liang C."/>
            <person name="Lipzen A."/>
            <person name="Lutzoni F."/>
            <person name="Magnuson J."/>
            <person name="Mondo S."/>
            <person name="Nolan M."/>
            <person name="Ohm R."/>
            <person name="Pangilinan J."/>
            <person name="Park H.-J."/>
            <person name="Ramirez L."/>
            <person name="Alfaro M."/>
            <person name="Sun H."/>
            <person name="Tritt A."/>
            <person name="Yoshinaga Y."/>
            <person name="Zwiers L.-H."/>
            <person name="Turgeon B."/>
            <person name="Goodwin S."/>
            <person name="Spatafora J."/>
            <person name="Crous P."/>
            <person name="Grigoriev I."/>
        </authorList>
    </citation>
    <scope>NUCLEOTIDE SEQUENCE</scope>
    <source>
        <strain evidence="5">CBS 133067</strain>
    </source>
</reference>
<evidence type="ECO:0000259" key="4">
    <source>
        <dbReference type="Pfam" id="PF00135"/>
    </source>
</evidence>
<keyword evidence="3" id="KW-0732">Signal</keyword>
<dbReference type="SUPFAM" id="SSF53474">
    <property type="entry name" value="alpha/beta-Hydrolases"/>
    <property type="match status" value="1"/>
</dbReference>
<dbReference type="InterPro" id="IPR019826">
    <property type="entry name" value="Carboxylesterase_B_AS"/>
</dbReference>
<keyword evidence="2 3" id="KW-0378">Hydrolase</keyword>
<evidence type="ECO:0000256" key="2">
    <source>
        <dbReference type="ARBA" id="ARBA00022801"/>
    </source>
</evidence>
<feature type="chain" id="PRO_5040533416" description="Carboxylic ester hydrolase" evidence="3">
    <location>
        <begin position="21"/>
        <end position="597"/>
    </location>
</feature>
<dbReference type="AlphaFoldDB" id="A0A9P4I5J0"/>
<dbReference type="InterPro" id="IPR002018">
    <property type="entry name" value="CarbesteraseB"/>
</dbReference>
<dbReference type="OrthoDB" id="408631at2759"/>
<gene>
    <name evidence="5" type="ORF">NA57DRAFT_46831</name>
</gene>
<dbReference type="Gene3D" id="3.40.50.1820">
    <property type="entry name" value="alpha/beta hydrolase"/>
    <property type="match status" value="1"/>
</dbReference>
<dbReference type="Proteomes" id="UP000799772">
    <property type="component" value="Unassembled WGS sequence"/>
</dbReference>
<proteinExistence type="inferred from homology"/>